<dbReference type="PANTHER" id="PTHR33542">
    <property type="entry name" value="SIROHYDROCHLORIN FERROCHELATASE, CHLOROPLASTIC"/>
    <property type="match status" value="1"/>
</dbReference>
<dbReference type="SUPFAM" id="SSF53800">
    <property type="entry name" value="Chelatase"/>
    <property type="match status" value="1"/>
</dbReference>
<sequence>MPAASSRTGPDEAVVSVLTTEPGPDAPGPGHAPVLVGLAHGSRDPRAAVTIAEVMAATAALRPGLIAVPAFLDLASPDLLEAVQQVQARDGAQQAVVLPLLFTEAFHATVDVPEAVAETAEATGVDLTVGGILGMGEEVLAALVDTAAAAGIGADDGILLLAVGSSRASANQAVHELAARWAAARPGPVLAGFATMDTPEAPSAATVIRRLAGDGHRVGIVPLFLAPGLLLDQVADKAAALVPDGEVRVAAPLGTALAGLVLRRYDQAREVLA</sequence>
<dbReference type="AlphaFoldDB" id="A0A4U6QM37"/>
<dbReference type="InterPro" id="IPR002762">
    <property type="entry name" value="CbiX-like"/>
</dbReference>
<name>A0A4U6QM37_9ACTN</name>
<dbReference type="Proteomes" id="UP000306985">
    <property type="component" value="Unassembled WGS sequence"/>
</dbReference>
<dbReference type="PANTHER" id="PTHR33542:SF5">
    <property type="entry name" value="FERROCHELATASE CHE1"/>
    <property type="match status" value="1"/>
</dbReference>
<dbReference type="Pfam" id="PF01903">
    <property type="entry name" value="CbiX"/>
    <property type="match status" value="2"/>
</dbReference>
<dbReference type="GO" id="GO:0016829">
    <property type="term" value="F:lyase activity"/>
    <property type="evidence" value="ECO:0007669"/>
    <property type="project" value="UniProtKB-KW"/>
</dbReference>
<dbReference type="OrthoDB" id="482456at2"/>
<evidence type="ECO:0000313" key="4">
    <source>
        <dbReference type="Proteomes" id="UP000306985"/>
    </source>
</evidence>
<organism evidence="3 4">
    <name type="scientific">Nakamurella flava</name>
    <dbReference type="NCBI Taxonomy" id="2576308"/>
    <lineage>
        <taxon>Bacteria</taxon>
        <taxon>Bacillati</taxon>
        <taxon>Actinomycetota</taxon>
        <taxon>Actinomycetes</taxon>
        <taxon>Nakamurellales</taxon>
        <taxon>Nakamurellaceae</taxon>
        <taxon>Nakamurella</taxon>
    </lineage>
</organism>
<keyword evidence="4" id="KW-1185">Reference proteome</keyword>
<comment type="caution">
    <text evidence="3">The sequence shown here is derived from an EMBL/GenBank/DDBJ whole genome shotgun (WGS) entry which is preliminary data.</text>
</comment>
<evidence type="ECO:0000256" key="1">
    <source>
        <dbReference type="ARBA" id="ARBA00022723"/>
    </source>
</evidence>
<proteinExistence type="predicted"/>
<keyword evidence="1" id="KW-0479">Metal-binding</keyword>
<dbReference type="CDD" id="cd03416">
    <property type="entry name" value="CbiX_SirB_N"/>
    <property type="match status" value="1"/>
</dbReference>
<evidence type="ECO:0000256" key="2">
    <source>
        <dbReference type="ARBA" id="ARBA00023239"/>
    </source>
</evidence>
<dbReference type="GO" id="GO:0046872">
    <property type="term" value="F:metal ion binding"/>
    <property type="evidence" value="ECO:0007669"/>
    <property type="project" value="UniProtKB-KW"/>
</dbReference>
<gene>
    <name evidence="3" type="ORF">FDO65_08700</name>
</gene>
<dbReference type="Gene3D" id="3.40.50.1400">
    <property type="match status" value="2"/>
</dbReference>
<dbReference type="EMBL" id="SZZH01000001">
    <property type="protein sequence ID" value="TKV61623.1"/>
    <property type="molecule type" value="Genomic_DNA"/>
</dbReference>
<dbReference type="InterPro" id="IPR050963">
    <property type="entry name" value="Sirohydro_Cobaltochel/CbiX"/>
</dbReference>
<protein>
    <submittedName>
        <fullName evidence="3">Sirohydrochlorin chelatase</fullName>
    </submittedName>
</protein>
<evidence type="ECO:0000313" key="3">
    <source>
        <dbReference type="EMBL" id="TKV61623.1"/>
    </source>
</evidence>
<reference evidence="3 4" key="1">
    <citation type="submission" date="2019-05" db="EMBL/GenBank/DDBJ databases">
        <title>Nakamurella sp. N5BH11, whole genome shotgun sequence.</title>
        <authorList>
            <person name="Tuo L."/>
        </authorList>
    </citation>
    <scope>NUCLEOTIDE SEQUENCE [LARGE SCALE GENOMIC DNA]</scope>
    <source>
        <strain evidence="3 4">N5BH11</strain>
    </source>
</reference>
<keyword evidence="2" id="KW-0456">Lyase</keyword>
<accession>A0A4U6QM37</accession>